<evidence type="ECO:0000256" key="1">
    <source>
        <dbReference type="SAM" id="MobiDB-lite"/>
    </source>
</evidence>
<accession>A0A1U7ZTD6</accession>
<feature type="compositionally biased region" description="Basic and acidic residues" evidence="1">
    <location>
        <begin position="78"/>
        <end position="102"/>
    </location>
</feature>
<dbReference type="OMA" id="CYDISMS"/>
<organism evidence="2 3">
    <name type="scientific">Nelumbo nucifera</name>
    <name type="common">Sacred lotus</name>
    <dbReference type="NCBI Taxonomy" id="4432"/>
    <lineage>
        <taxon>Eukaryota</taxon>
        <taxon>Viridiplantae</taxon>
        <taxon>Streptophyta</taxon>
        <taxon>Embryophyta</taxon>
        <taxon>Tracheophyta</taxon>
        <taxon>Spermatophyta</taxon>
        <taxon>Magnoliopsida</taxon>
        <taxon>Proteales</taxon>
        <taxon>Nelumbonaceae</taxon>
        <taxon>Nelumbo</taxon>
    </lineage>
</organism>
<dbReference type="eggNOG" id="ENOG502S7GP">
    <property type="taxonomic scope" value="Eukaryota"/>
</dbReference>
<name>A0A1U7ZTD6_NELNU</name>
<dbReference type="KEGG" id="nnu:104597634"/>
<dbReference type="OrthoDB" id="1928482at2759"/>
<dbReference type="AlphaFoldDB" id="A0A1U7ZTD6"/>
<dbReference type="RefSeq" id="XP_010257591.1">
    <property type="nucleotide sequence ID" value="XM_010259289.2"/>
</dbReference>
<reference evidence="3" key="1">
    <citation type="submission" date="2025-08" db="UniProtKB">
        <authorList>
            <consortium name="RefSeq"/>
        </authorList>
    </citation>
    <scope>IDENTIFICATION</scope>
</reference>
<feature type="region of interest" description="Disordered" evidence="1">
    <location>
        <begin position="1"/>
        <end position="117"/>
    </location>
</feature>
<dbReference type="Proteomes" id="UP000189703">
    <property type="component" value="Unplaced"/>
</dbReference>
<gene>
    <name evidence="3" type="primary">LOC104597634</name>
</gene>
<feature type="compositionally biased region" description="Basic and acidic residues" evidence="1">
    <location>
        <begin position="41"/>
        <end position="56"/>
    </location>
</feature>
<sequence length="170" mass="18957">MGSECNPSKRHYDLSMSRRTRKPIKLQVSDQPIHPIITAGDDDKKDDVKCSPETENVKSSPETENPSSGIGEVEEDGIDRRSLKELIHEGEEKLGDGEEGKRGRSGKSLGHHFTQENQLQLVTKQQAEGMEGVKTGGLVSRYIKVLSHLIKVKRDPHLGSRKKPVLRLKT</sequence>
<evidence type="ECO:0000313" key="3">
    <source>
        <dbReference type="RefSeq" id="XP_010257591.1"/>
    </source>
</evidence>
<protein>
    <submittedName>
        <fullName evidence="3">Uncharacterized protein LOC104597634</fullName>
    </submittedName>
</protein>
<dbReference type="GeneID" id="104597634"/>
<feature type="compositionally biased region" description="Polar residues" evidence="1">
    <location>
        <begin position="57"/>
        <end position="68"/>
    </location>
</feature>
<keyword evidence="2" id="KW-1185">Reference proteome</keyword>
<evidence type="ECO:0000313" key="2">
    <source>
        <dbReference type="Proteomes" id="UP000189703"/>
    </source>
</evidence>
<proteinExistence type="predicted"/>